<gene>
    <name evidence="3" type="ORF">SAMN04487991_3352</name>
</gene>
<dbReference type="OrthoDB" id="1407586at2"/>
<evidence type="ECO:0000313" key="3">
    <source>
        <dbReference type="EMBL" id="SFJ94171.1"/>
    </source>
</evidence>
<dbReference type="GO" id="GO:0005737">
    <property type="term" value="C:cytoplasm"/>
    <property type="evidence" value="ECO:0007669"/>
    <property type="project" value="TreeGrafter"/>
</dbReference>
<evidence type="ECO:0000313" key="4">
    <source>
        <dbReference type="Proteomes" id="UP000199630"/>
    </source>
</evidence>
<reference evidence="4" key="1">
    <citation type="submission" date="2016-10" db="EMBL/GenBank/DDBJ databases">
        <authorList>
            <person name="Varghese N."/>
            <person name="Submissions S."/>
        </authorList>
    </citation>
    <scope>NUCLEOTIDE SEQUENCE [LARGE SCALE GENOMIC DNA]</scope>
    <source>
        <strain evidence="4">DSM 26471</strain>
    </source>
</reference>
<keyword evidence="4" id="KW-1185">Reference proteome</keyword>
<sequence>MSEVSTPDPADLPIVNCHTHLFTTAHTPRYYPYRLMVLFRYFPWLVRVIRKLASVLPYEGLYAKVHRLENFHATGQRTSQAEVYREMRHFYPRDSRYVALPLDMGLIGYGPVEKDIRAQHDELAELARLHPRNIIPFANVYPDRPGAFAEFRRCVESHGFKGLKIYPKTGFAPDHPVLMQEVYPYCEERGLPVISHCSRGGVCSRAWARDAYSRDRVTEPYAYREVLNRFPKMQLCLAHYGGQTDWQDYLSKGFDPERAHAKDQNWVYQINKMITSGAYPNLWTDISYTMFHFNAFSALLKLFLEDEVISSRVLFGSDFYMTRQEQLSEKAVSIQLRDALGEAIFTRIAKQNPRIWLGEADK</sequence>
<dbReference type="GO" id="GO:0016831">
    <property type="term" value="F:carboxy-lyase activity"/>
    <property type="evidence" value="ECO:0007669"/>
    <property type="project" value="InterPro"/>
</dbReference>
<dbReference type="STRING" id="588602.SAMN04487991_3352"/>
<dbReference type="InterPro" id="IPR006680">
    <property type="entry name" value="Amidohydro-rel"/>
</dbReference>
<proteinExistence type="predicted"/>
<dbReference type="Proteomes" id="UP000199630">
    <property type="component" value="Unassembled WGS sequence"/>
</dbReference>
<dbReference type="PANTHER" id="PTHR21240:SF28">
    <property type="entry name" value="ISO-OROTATE DECARBOXYLASE (EUROFUNG)"/>
    <property type="match status" value="1"/>
</dbReference>
<dbReference type="GO" id="GO:0016787">
    <property type="term" value="F:hydrolase activity"/>
    <property type="evidence" value="ECO:0007669"/>
    <property type="project" value="UniProtKB-KW"/>
</dbReference>
<accession>A0A1I3VJ68</accession>
<organism evidence="3 4">
    <name type="scientific">Celeribacter neptunius</name>
    <dbReference type="NCBI Taxonomy" id="588602"/>
    <lineage>
        <taxon>Bacteria</taxon>
        <taxon>Pseudomonadati</taxon>
        <taxon>Pseudomonadota</taxon>
        <taxon>Alphaproteobacteria</taxon>
        <taxon>Rhodobacterales</taxon>
        <taxon>Roseobacteraceae</taxon>
        <taxon>Celeribacter</taxon>
    </lineage>
</organism>
<name>A0A1I3VJ68_9RHOB</name>
<dbReference type="SUPFAM" id="SSF51556">
    <property type="entry name" value="Metallo-dependent hydrolases"/>
    <property type="match status" value="1"/>
</dbReference>
<dbReference type="EMBL" id="FORH01000007">
    <property type="protein sequence ID" value="SFJ94171.1"/>
    <property type="molecule type" value="Genomic_DNA"/>
</dbReference>
<dbReference type="GO" id="GO:0019748">
    <property type="term" value="P:secondary metabolic process"/>
    <property type="evidence" value="ECO:0007669"/>
    <property type="project" value="TreeGrafter"/>
</dbReference>
<dbReference type="AlphaFoldDB" id="A0A1I3VJ68"/>
<keyword evidence="3" id="KW-0378">Hydrolase</keyword>
<keyword evidence="1" id="KW-0456">Lyase</keyword>
<dbReference type="InterPro" id="IPR032466">
    <property type="entry name" value="Metal_Hydrolase"/>
</dbReference>
<dbReference type="Pfam" id="PF04909">
    <property type="entry name" value="Amidohydro_2"/>
    <property type="match status" value="1"/>
</dbReference>
<dbReference type="InterPro" id="IPR032465">
    <property type="entry name" value="ACMSD"/>
</dbReference>
<dbReference type="RefSeq" id="WP_090061853.1">
    <property type="nucleotide sequence ID" value="NZ_FORH01000007.1"/>
</dbReference>
<evidence type="ECO:0000256" key="1">
    <source>
        <dbReference type="ARBA" id="ARBA00023239"/>
    </source>
</evidence>
<protein>
    <submittedName>
        <fullName evidence="3">Predicted metal-dependent hydrolase, TIM-barrel fold</fullName>
    </submittedName>
</protein>
<dbReference type="PANTHER" id="PTHR21240">
    <property type="entry name" value="2-AMINO-3-CARBOXYLMUCONATE-6-SEMIALDEHYDE DECARBOXYLASE"/>
    <property type="match status" value="1"/>
</dbReference>
<feature type="domain" description="Amidohydrolase-related" evidence="2">
    <location>
        <begin position="16"/>
        <end position="354"/>
    </location>
</feature>
<evidence type="ECO:0000259" key="2">
    <source>
        <dbReference type="Pfam" id="PF04909"/>
    </source>
</evidence>
<dbReference type="Gene3D" id="3.20.20.140">
    <property type="entry name" value="Metal-dependent hydrolases"/>
    <property type="match status" value="1"/>
</dbReference>